<dbReference type="InterPro" id="IPR021866">
    <property type="entry name" value="SpoIIAA-like"/>
</dbReference>
<evidence type="ECO:0000313" key="2">
    <source>
        <dbReference type="Proteomes" id="UP000198564"/>
    </source>
</evidence>
<dbReference type="STRING" id="1130080.SAMN04488113_13015"/>
<reference evidence="2" key="1">
    <citation type="submission" date="2016-10" db="EMBL/GenBank/DDBJ databases">
        <authorList>
            <person name="Varghese N."/>
            <person name="Submissions S."/>
        </authorList>
    </citation>
    <scope>NUCLEOTIDE SEQUENCE [LARGE SCALE GENOMIC DNA]</scope>
    <source>
        <strain evidence="2">DSM 25751</strain>
    </source>
</reference>
<sequence length="118" mass="13799">MIFKTSDVPHILEVEIDGEITEDEMGELEERFNQKKNKHGKNNKLNLLVEVTHINYTLEGLIKEIGFDKKHLDDMEKIAVVSNDKWVKYAEKINQYLPNVAIDFFDTSEKEKAMTWLS</sequence>
<proteinExistence type="predicted"/>
<keyword evidence="2" id="KW-1185">Reference proteome</keyword>
<accession>A0A1H6UB84</accession>
<dbReference type="Gene3D" id="3.40.50.10600">
    <property type="entry name" value="SpoIIaa-like domains"/>
    <property type="match status" value="1"/>
</dbReference>
<organism evidence="1 2">
    <name type="scientific">Alkalibacterium gilvum</name>
    <dbReference type="NCBI Taxonomy" id="1130080"/>
    <lineage>
        <taxon>Bacteria</taxon>
        <taxon>Bacillati</taxon>
        <taxon>Bacillota</taxon>
        <taxon>Bacilli</taxon>
        <taxon>Lactobacillales</taxon>
        <taxon>Carnobacteriaceae</taxon>
        <taxon>Alkalibacterium</taxon>
    </lineage>
</organism>
<dbReference type="InterPro" id="IPR036513">
    <property type="entry name" value="STAS_dom_sf"/>
</dbReference>
<name>A0A1H6UB84_9LACT</name>
<dbReference type="OrthoDB" id="2389786at2"/>
<dbReference type="InterPro" id="IPR038396">
    <property type="entry name" value="SpoIIAA-like_sf"/>
</dbReference>
<dbReference type="AlphaFoldDB" id="A0A1H6UB84"/>
<gene>
    <name evidence="1" type="ORF">SAMN04488113_13015</name>
</gene>
<dbReference type="SUPFAM" id="SSF52091">
    <property type="entry name" value="SpoIIaa-like"/>
    <property type="match status" value="1"/>
</dbReference>
<dbReference type="EMBL" id="FNYW01000030">
    <property type="protein sequence ID" value="SEI89628.1"/>
    <property type="molecule type" value="Genomic_DNA"/>
</dbReference>
<dbReference type="Pfam" id="PF11964">
    <property type="entry name" value="SpoIIAA-like"/>
    <property type="match status" value="1"/>
</dbReference>
<evidence type="ECO:0000313" key="1">
    <source>
        <dbReference type="EMBL" id="SEI89628.1"/>
    </source>
</evidence>
<protein>
    <submittedName>
        <fullName evidence="1">SpoIIAA-like</fullName>
    </submittedName>
</protein>
<dbReference type="Proteomes" id="UP000198564">
    <property type="component" value="Unassembled WGS sequence"/>
</dbReference>
<dbReference type="RefSeq" id="WP_091635627.1">
    <property type="nucleotide sequence ID" value="NZ_FNYW01000030.1"/>
</dbReference>